<reference evidence="4" key="1">
    <citation type="submission" date="2009-05" db="EMBL/GenBank/DDBJ databases">
        <title>Complete sequence of chromosome of Thauera sp. MZ1T.</title>
        <authorList>
            <consortium name="US DOE Joint Genome Institute"/>
            <person name="Lucas S."/>
            <person name="Copeland A."/>
            <person name="Lapidus A."/>
            <person name="Glavina del Rio T."/>
            <person name="Dalin E."/>
            <person name="Tice H."/>
            <person name="Bruce D."/>
            <person name="Goodwin L."/>
            <person name="Pitluck S."/>
            <person name="Sims D."/>
            <person name="Brettin T."/>
            <person name="Detter J.C."/>
            <person name="Han C."/>
            <person name="Larimer F."/>
            <person name="Land M."/>
            <person name="Hauser L."/>
            <person name="Kyrpides N."/>
            <person name="Mikhailova N."/>
            <person name="Sayler G.S."/>
        </authorList>
    </citation>
    <scope>NUCLEOTIDE SEQUENCE [LARGE SCALE GENOMIC DNA]</scope>
    <source>
        <strain evidence="4">MZ1T</strain>
    </source>
</reference>
<feature type="signal peptide" evidence="1">
    <location>
        <begin position="1"/>
        <end position="22"/>
    </location>
</feature>
<dbReference type="EMBL" id="CP001281">
    <property type="protein sequence ID" value="ACK53212.1"/>
    <property type="molecule type" value="Genomic_DNA"/>
</dbReference>
<evidence type="ECO:0000313" key="5">
    <source>
        <dbReference type="Proteomes" id="UP000321192"/>
    </source>
</evidence>
<reference evidence="2 4" key="2">
    <citation type="journal article" date="2012" name="Stand. Genomic Sci.">
        <title>Complete genome sequence of Thauera aminoaromatica strain MZ1T.</title>
        <authorList>
            <person name="Jiang K."/>
            <person name="Sanseverino J."/>
            <person name="Chauhan A."/>
            <person name="Lucas S."/>
            <person name="Copeland A."/>
            <person name="Lapidus A."/>
            <person name="Del Rio T.G."/>
            <person name="Dalin E."/>
            <person name="Tice H."/>
            <person name="Bruce D."/>
            <person name="Goodwin L."/>
            <person name="Pitluck S."/>
            <person name="Sims D."/>
            <person name="Brettin T."/>
            <person name="Detter J.C."/>
            <person name="Han C."/>
            <person name="Chang Y.J."/>
            <person name="Larimer F."/>
            <person name="Land M."/>
            <person name="Hauser L."/>
            <person name="Kyrpides N.C."/>
            <person name="Mikhailova N."/>
            <person name="Moser S."/>
            <person name="Jegier P."/>
            <person name="Close D."/>
            <person name="Debruyn J.M."/>
            <person name="Wang Y."/>
            <person name="Layton A.C."/>
            <person name="Allen M.S."/>
            <person name="Sayler G.S."/>
        </authorList>
    </citation>
    <scope>NUCLEOTIDE SEQUENCE [LARGE SCALE GENOMIC DNA]</scope>
    <source>
        <strain evidence="2 4">MZ1T</strain>
    </source>
</reference>
<protein>
    <submittedName>
        <fullName evidence="3">DUF1850 domain-containing protein</fullName>
    </submittedName>
</protein>
<dbReference type="Pfam" id="PF08905">
    <property type="entry name" value="DUF1850"/>
    <property type="match status" value="1"/>
</dbReference>
<evidence type="ECO:0000313" key="3">
    <source>
        <dbReference type="EMBL" id="TXH82850.1"/>
    </source>
</evidence>
<organism evidence="2 4">
    <name type="scientific">Thauera aminoaromatica</name>
    <dbReference type="NCBI Taxonomy" id="164330"/>
    <lineage>
        <taxon>Bacteria</taxon>
        <taxon>Pseudomonadati</taxon>
        <taxon>Pseudomonadota</taxon>
        <taxon>Betaproteobacteria</taxon>
        <taxon>Rhodocyclales</taxon>
        <taxon>Zoogloeaceae</taxon>
        <taxon>Thauera</taxon>
    </lineage>
</organism>
<dbReference type="EMBL" id="SSFD01000231">
    <property type="protein sequence ID" value="TXH82850.1"/>
    <property type="molecule type" value="Genomic_DNA"/>
</dbReference>
<dbReference type="Proteomes" id="UP000321192">
    <property type="component" value="Unassembled WGS sequence"/>
</dbReference>
<evidence type="ECO:0000313" key="4">
    <source>
        <dbReference type="Proteomes" id="UP000002186"/>
    </source>
</evidence>
<accession>A0A5C7SGH4</accession>
<accession>C4ZIS5</accession>
<sequence length="127" mass="13758">MAVCLATSVAAAVVAANAFTLAWTHSIERVRWEEAWRVEDGGLVLERVRVRGHGAGMEPAEGAVLRDGAWEWHPRSRHAVLRLTRSAYTADYEWCADGESCRPLSALIASDGGVTELRACPGGEAVR</sequence>
<feature type="chain" id="PRO_5042451249" evidence="1">
    <location>
        <begin position="23"/>
        <end position="127"/>
    </location>
</feature>
<evidence type="ECO:0000313" key="2">
    <source>
        <dbReference type="EMBL" id="ACK53212.1"/>
    </source>
</evidence>
<dbReference type="InterPro" id="IPR015001">
    <property type="entry name" value="DUF1850"/>
</dbReference>
<dbReference type="KEGG" id="tmz:Tmz1t_0433"/>
<keyword evidence="4" id="KW-1185">Reference proteome</keyword>
<dbReference type="AlphaFoldDB" id="C4ZIS5"/>
<gene>
    <name evidence="2" type="ordered locus">Tmz1t_0433</name>
    <name evidence="3" type="ORF">E6Q80_14570</name>
</gene>
<proteinExistence type="predicted"/>
<dbReference type="Proteomes" id="UP000002186">
    <property type="component" value="Chromosome"/>
</dbReference>
<dbReference type="RefSeq" id="WP_004314490.1">
    <property type="nucleotide sequence ID" value="NC_011662.2"/>
</dbReference>
<keyword evidence="1" id="KW-0732">Signal</keyword>
<dbReference type="STRING" id="85643.Tmz1t_0433"/>
<name>C4ZIS5_THASP</name>
<dbReference type="HOGENOM" id="CLU_142871_0_0_4"/>
<dbReference type="OrthoDB" id="5298197at2"/>
<dbReference type="eggNOG" id="COG4729">
    <property type="taxonomic scope" value="Bacteria"/>
</dbReference>
<evidence type="ECO:0000256" key="1">
    <source>
        <dbReference type="SAM" id="SignalP"/>
    </source>
</evidence>
<reference evidence="3 5" key="3">
    <citation type="submission" date="2018-09" db="EMBL/GenBank/DDBJ databases">
        <title>Metagenome Assembled Genomes from an Advanced Water Purification Facility.</title>
        <authorList>
            <person name="Stamps B.W."/>
            <person name="Spear J.R."/>
        </authorList>
    </citation>
    <scope>NUCLEOTIDE SEQUENCE [LARGE SCALE GENOMIC DNA]</scope>
    <source>
        <strain evidence="3">Bin_27_1</strain>
    </source>
</reference>